<organism evidence="7 8">
    <name type="scientific">Faecalibaculum rodentium</name>
    <dbReference type="NCBI Taxonomy" id="1702221"/>
    <lineage>
        <taxon>Bacteria</taxon>
        <taxon>Bacillati</taxon>
        <taxon>Bacillota</taxon>
        <taxon>Erysipelotrichia</taxon>
        <taxon>Erysipelotrichales</taxon>
        <taxon>Erysipelotrichaceae</taxon>
        <taxon>Faecalibaculum</taxon>
    </lineage>
</organism>
<evidence type="ECO:0000313" key="8">
    <source>
        <dbReference type="Proteomes" id="UP000069771"/>
    </source>
</evidence>
<dbReference type="STRING" id="1702221.AALO17_00480"/>
<dbReference type="Proteomes" id="UP000069771">
    <property type="component" value="Chromosome"/>
</dbReference>
<gene>
    <name evidence="7" type="ORF">AALO17_00480</name>
</gene>
<dbReference type="AlphaFoldDB" id="A0A140DRA5"/>
<dbReference type="Gene3D" id="3.40.109.10">
    <property type="entry name" value="NADH Oxidase"/>
    <property type="match status" value="1"/>
</dbReference>
<protein>
    <recommendedName>
        <fullName evidence="6">Nitroreductase domain-containing protein</fullName>
    </recommendedName>
</protein>
<dbReference type="OrthoDB" id="9783470at2"/>
<dbReference type="Pfam" id="PF00881">
    <property type="entry name" value="Nitroreductase"/>
    <property type="match status" value="2"/>
</dbReference>
<accession>A0A140DRA5</accession>
<dbReference type="EMBL" id="CP011391">
    <property type="protein sequence ID" value="AMK53182.1"/>
    <property type="molecule type" value="Genomic_DNA"/>
</dbReference>
<comment type="cofactor">
    <cofactor evidence="1">
        <name>FMN</name>
        <dbReference type="ChEBI" id="CHEBI:58210"/>
    </cofactor>
</comment>
<dbReference type="PANTHER" id="PTHR43673">
    <property type="entry name" value="NAD(P)H NITROREDUCTASE YDGI-RELATED"/>
    <property type="match status" value="1"/>
</dbReference>
<name>A0A140DRA5_9FIRM</name>
<feature type="domain" description="Nitroreductase" evidence="6">
    <location>
        <begin position="5"/>
        <end position="58"/>
    </location>
</feature>
<evidence type="ECO:0000256" key="5">
    <source>
        <dbReference type="ARBA" id="ARBA00023002"/>
    </source>
</evidence>
<dbReference type="KEGG" id="fro:AALO17_00480"/>
<keyword evidence="8" id="KW-1185">Reference proteome</keyword>
<dbReference type="InterPro" id="IPR029479">
    <property type="entry name" value="Nitroreductase"/>
</dbReference>
<evidence type="ECO:0000259" key="6">
    <source>
        <dbReference type="Pfam" id="PF00881"/>
    </source>
</evidence>
<evidence type="ECO:0000256" key="2">
    <source>
        <dbReference type="ARBA" id="ARBA00007118"/>
    </source>
</evidence>
<dbReference type="SUPFAM" id="SSF55469">
    <property type="entry name" value="FMN-dependent nitroreductase-like"/>
    <property type="match status" value="1"/>
</dbReference>
<dbReference type="PANTHER" id="PTHR43673:SF2">
    <property type="entry name" value="NITROREDUCTASE"/>
    <property type="match status" value="1"/>
</dbReference>
<sequence length="168" mass="18595">MNSIFHRRSIRQFTPEVPDNGQIEQILKAAMAAPTACDDRQYQFYVVLDPEIRQALAQTSPYARCAAAAPAVIVPCFEDGAGYAPEYIPVNMGIVCENLMLEADDLGLGTVFLGIYPEQDRMEAVRKVLQLPEGLTPFALIPVGHPAAVPADKDKFDPDRIHWIGRQK</sequence>
<dbReference type="RefSeq" id="WP_067553998.1">
    <property type="nucleotide sequence ID" value="NZ_CAKOCV010000001.1"/>
</dbReference>
<evidence type="ECO:0000313" key="7">
    <source>
        <dbReference type="EMBL" id="AMK53182.1"/>
    </source>
</evidence>
<comment type="similarity">
    <text evidence="2">Belongs to the nitroreductase family.</text>
</comment>
<dbReference type="InterPro" id="IPR000415">
    <property type="entry name" value="Nitroreductase-like"/>
</dbReference>
<proteinExistence type="inferred from homology"/>
<keyword evidence="3" id="KW-0285">Flavoprotein</keyword>
<keyword evidence="5" id="KW-0560">Oxidoreductase</keyword>
<dbReference type="GeneID" id="78476971"/>
<feature type="domain" description="Nitroreductase" evidence="6">
    <location>
        <begin position="67"/>
        <end position="145"/>
    </location>
</feature>
<evidence type="ECO:0000256" key="3">
    <source>
        <dbReference type="ARBA" id="ARBA00022630"/>
    </source>
</evidence>
<dbReference type="GO" id="GO:0016491">
    <property type="term" value="F:oxidoreductase activity"/>
    <property type="evidence" value="ECO:0007669"/>
    <property type="project" value="UniProtKB-KW"/>
</dbReference>
<evidence type="ECO:0000256" key="1">
    <source>
        <dbReference type="ARBA" id="ARBA00001917"/>
    </source>
</evidence>
<keyword evidence="4" id="KW-0288">FMN</keyword>
<reference evidence="7 8" key="1">
    <citation type="journal article" date="2016" name="Gut Pathog.">
        <title>Whole genome sequencing of "Faecalibaculum rodentium" ALO17, isolated from C57BL/6J laboratory mouse feces.</title>
        <authorList>
            <person name="Lim S."/>
            <person name="Chang D.H."/>
            <person name="Ahn S."/>
            <person name="Kim B.C."/>
        </authorList>
    </citation>
    <scope>NUCLEOTIDE SEQUENCE [LARGE SCALE GENOMIC DNA]</scope>
    <source>
        <strain evidence="7 8">Alo17</strain>
    </source>
</reference>
<evidence type="ECO:0000256" key="4">
    <source>
        <dbReference type="ARBA" id="ARBA00022643"/>
    </source>
</evidence>